<comment type="caution">
    <text evidence="3">The sequence shown here is derived from an EMBL/GenBank/DDBJ whole genome shotgun (WGS) entry which is preliminary data.</text>
</comment>
<dbReference type="InterPro" id="IPR050772">
    <property type="entry name" value="Hydratase-Decarb/MhpD_sf"/>
</dbReference>
<evidence type="ECO:0000313" key="3">
    <source>
        <dbReference type="EMBL" id="NYE07425.1"/>
    </source>
</evidence>
<dbReference type="InterPro" id="IPR011234">
    <property type="entry name" value="Fumarylacetoacetase-like_C"/>
</dbReference>
<keyword evidence="1 3" id="KW-0456">Lyase</keyword>
<dbReference type="InterPro" id="IPR036663">
    <property type="entry name" value="Fumarylacetoacetase_C_sf"/>
</dbReference>
<proteinExistence type="predicted"/>
<evidence type="ECO:0000313" key="4">
    <source>
        <dbReference type="Proteomes" id="UP000548423"/>
    </source>
</evidence>
<dbReference type="PANTHER" id="PTHR30143">
    <property type="entry name" value="ACID HYDRATASE"/>
    <property type="match status" value="1"/>
</dbReference>
<dbReference type="EMBL" id="JACCBX010000009">
    <property type="protein sequence ID" value="NYE07425.1"/>
    <property type="molecule type" value="Genomic_DNA"/>
</dbReference>
<dbReference type="GO" id="GO:0047437">
    <property type="term" value="F:4-oxalocrotonate decarboxylase activity"/>
    <property type="evidence" value="ECO:0007669"/>
    <property type="project" value="UniProtKB-EC"/>
</dbReference>
<name>A0A852TH26_9BACI</name>
<dbReference type="PANTHER" id="PTHR30143:SF0">
    <property type="entry name" value="2-KETO-4-PENTENOATE HYDRATASE"/>
    <property type="match status" value="1"/>
</dbReference>
<dbReference type="GO" id="GO:0008684">
    <property type="term" value="F:2-oxopent-4-enoate hydratase activity"/>
    <property type="evidence" value="ECO:0007669"/>
    <property type="project" value="TreeGrafter"/>
</dbReference>
<dbReference type="EC" id="4.1.1.77" evidence="3"/>
<protein>
    <submittedName>
        <fullName evidence="3">2-oxo-3-hexenedioate decarboxylase</fullName>
        <ecNumber evidence="3">4.1.1.77</ecNumber>
    </submittedName>
</protein>
<gene>
    <name evidence="3" type="ORF">F4694_004236</name>
</gene>
<dbReference type="GO" id="GO:0005737">
    <property type="term" value="C:cytoplasm"/>
    <property type="evidence" value="ECO:0007669"/>
    <property type="project" value="TreeGrafter"/>
</dbReference>
<dbReference type="Pfam" id="PF01557">
    <property type="entry name" value="FAA_hydrolase"/>
    <property type="match status" value="1"/>
</dbReference>
<evidence type="ECO:0000259" key="2">
    <source>
        <dbReference type="Pfam" id="PF01557"/>
    </source>
</evidence>
<dbReference type="SUPFAM" id="SSF56529">
    <property type="entry name" value="FAH"/>
    <property type="match status" value="1"/>
</dbReference>
<dbReference type="AlphaFoldDB" id="A0A852TH26"/>
<evidence type="ECO:0000256" key="1">
    <source>
        <dbReference type="ARBA" id="ARBA00023239"/>
    </source>
</evidence>
<dbReference type="Proteomes" id="UP000548423">
    <property type="component" value="Unassembled WGS sequence"/>
</dbReference>
<sequence>MGNQKKLGDNMIKTEVIDQIAYELYLAETQKKAVGKFVDAYPELDEALAYQVQERLVEMKCKQENTKRIGWKLGLTSKAKQEMMGVHEPSYGVLLERMQLFEGEKISLAPFIHAKLEPEIAFIFNKELKGPHVTVADVLHATEYIAPAVEIIDSRFHGFSFTLPDAVADNSSSSRFIIGERFYSPKDFDLKLMGMVFRQNGEVVATGAGAAVMGHPARAIAWLANRLYKVGQSIQPGEVVLSGSLSAAIKIEAGDHFTAGFDGLGSVEAVFTE</sequence>
<reference evidence="4" key="1">
    <citation type="submission" date="2020-07" db="EMBL/GenBank/DDBJ databases">
        <authorList>
            <person name="Partida-Martinez L."/>
            <person name="Huntemann M."/>
            <person name="Clum A."/>
            <person name="Wang J."/>
            <person name="Palaniappan K."/>
            <person name="Ritter S."/>
            <person name="Chen I.-M."/>
            <person name="Stamatis D."/>
            <person name="Reddy T."/>
            <person name="O'Malley R."/>
            <person name="Daum C."/>
            <person name="Shapiro N."/>
            <person name="Ivanova N."/>
            <person name="Kyrpides N."/>
            <person name="Woyke T."/>
        </authorList>
    </citation>
    <scope>NUCLEOTIDE SEQUENCE [LARGE SCALE GENOMIC DNA]</scope>
    <source>
        <strain evidence="4">AT2.8</strain>
    </source>
</reference>
<organism evidence="3 4">
    <name type="scientific">Neobacillus niacini</name>
    <dbReference type="NCBI Taxonomy" id="86668"/>
    <lineage>
        <taxon>Bacteria</taxon>
        <taxon>Bacillati</taxon>
        <taxon>Bacillota</taxon>
        <taxon>Bacilli</taxon>
        <taxon>Bacillales</taxon>
        <taxon>Bacillaceae</taxon>
        <taxon>Neobacillus</taxon>
    </lineage>
</organism>
<accession>A0A852TH26</accession>
<dbReference type="Gene3D" id="3.90.850.10">
    <property type="entry name" value="Fumarylacetoacetase-like, C-terminal domain"/>
    <property type="match status" value="1"/>
</dbReference>
<feature type="domain" description="Fumarylacetoacetase-like C-terminal" evidence="2">
    <location>
        <begin position="100"/>
        <end position="269"/>
    </location>
</feature>
<reference evidence="4" key="2">
    <citation type="submission" date="2020-08" db="EMBL/GenBank/DDBJ databases">
        <title>The Agave Microbiome: Exploring the role of microbial communities in plant adaptations to desert environments.</title>
        <authorList>
            <person name="Partida-Martinez L.P."/>
        </authorList>
    </citation>
    <scope>NUCLEOTIDE SEQUENCE [LARGE SCALE GENOMIC DNA]</scope>
    <source>
        <strain evidence="4">AT2.8</strain>
    </source>
</reference>